<feature type="transmembrane region" description="Helical" evidence="9">
    <location>
        <begin position="404"/>
        <end position="427"/>
    </location>
</feature>
<accession>A0A6J4PV24</accession>
<feature type="transmembrane region" description="Helical" evidence="9">
    <location>
        <begin position="91"/>
        <end position="112"/>
    </location>
</feature>
<dbReference type="NCBIfam" id="TIGR00842">
    <property type="entry name" value="bcct"/>
    <property type="match status" value="1"/>
</dbReference>
<evidence type="ECO:0000256" key="4">
    <source>
        <dbReference type="ARBA" id="ARBA00022475"/>
    </source>
</evidence>
<evidence type="ECO:0000256" key="9">
    <source>
        <dbReference type="SAM" id="Phobius"/>
    </source>
</evidence>
<keyword evidence="7 9" id="KW-0472">Membrane</keyword>
<feature type="transmembrane region" description="Helical" evidence="9">
    <location>
        <begin position="12"/>
        <end position="31"/>
    </location>
</feature>
<protein>
    <submittedName>
        <fullName evidence="10">Glycine betaine transporter OpuD</fullName>
    </submittedName>
</protein>
<keyword evidence="5 9" id="KW-0812">Transmembrane</keyword>
<evidence type="ECO:0000256" key="6">
    <source>
        <dbReference type="ARBA" id="ARBA00022989"/>
    </source>
</evidence>
<dbReference type="InterPro" id="IPR018093">
    <property type="entry name" value="BCCT_CS"/>
</dbReference>
<feature type="transmembrane region" description="Helical" evidence="9">
    <location>
        <begin position="230"/>
        <end position="252"/>
    </location>
</feature>
<name>A0A6J4PV24_9ACTN</name>
<evidence type="ECO:0000256" key="2">
    <source>
        <dbReference type="ARBA" id="ARBA00005658"/>
    </source>
</evidence>
<evidence type="ECO:0000256" key="8">
    <source>
        <dbReference type="SAM" id="MobiDB-lite"/>
    </source>
</evidence>
<dbReference type="PANTHER" id="PTHR30047">
    <property type="entry name" value="HIGH-AFFINITY CHOLINE TRANSPORT PROTEIN-RELATED"/>
    <property type="match status" value="1"/>
</dbReference>
<feature type="transmembrane region" description="Helical" evidence="9">
    <location>
        <begin position="349"/>
        <end position="367"/>
    </location>
</feature>
<dbReference type="Pfam" id="PF02028">
    <property type="entry name" value="BCCT"/>
    <property type="match status" value="1"/>
</dbReference>
<evidence type="ECO:0000313" key="10">
    <source>
        <dbReference type="EMBL" id="CAA9424278.1"/>
    </source>
</evidence>
<reference evidence="10" key="1">
    <citation type="submission" date="2020-02" db="EMBL/GenBank/DDBJ databases">
        <authorList>
            <person name="Meier V. D."/>
        </authorList>
    </citation>
    <scope>NUCLEOTIDE SEQUENCE</scope>
    <source>
        <strain evidence="10">AVDCRST_MAG22</strain>
    </source>
</reference>
<sequence length="552" mass="58978">MQNVEGERSQIGTVFWVSAAVALAFILWGAIAPTSFGAVTQGIFDWVVSNLGWFYLLAGNFFLIFVVLLALSRYGKFRIGKEGERPEFSTFAWFAMLFQAGMGPALLFWGVAEPLSHYNAPPFGLAQPGSTEAAQVAMQYSYFHWTLHPWAMYAVVGLAVGYFSFRRDEPGLISPVFRPLLGDRVDGPVGKTIDVLSVLAVLFGVAVSLGSAGLQLTAGLGQTFGTPTGIAVQLLVIGLTTIAFMISASTAIEKGINWLSQISMYVAAVLLLFFLVMGPTALQLGALTQGVGDYFGGLVPMSLTIQSFDQDNAWLGSWTVFYWSWWIAWCPYVGLFIARISRGRTIRQFVIGTVLGPSVVTFVWIAVFGGSALNLAQTQGGGIAERVTADPAAGMFIFLNQFPLALPMSILTLLVLWIFFVAGADAGTVVLGSMSTGGPKEPKRWIKLAWGLAMAAIAGILLVAGGLSALQSASVLFGVPFAFIMVAMCVAIYTHLRAEARETAGRERGDSDLTVPRRTGAPPAGSQAFTAEKPPPGIGRQANPGDGPREGR</sequence>
<keyword evidence="4" id="KW-1003">Cell membrane</keyword>
<feature type="region of interest" description="Disordered" evidence="8">
    <location>
        <begin position="503"/>
        <end position="552"/>
    </location>
</feature>
<dbReference type="InterPro" id="IPR000060">
    <property type="entry name" value="BCCT_transptr"/>
</dbReference>
<organism evidence="10">
    <name type="scientific">uncultured Rubrobacteraceae bacterium</name>
    <dbReference type="NCBI Taxonomy" id="349277"/>
    <lineage>
        <taxon>Bacteria</taxon>
        <taxon>Bacillati</taxon>
        <taxon>Actinomycetota</taxon>
        <taxon>Rubrobacteria</taxon>
        <taxon>Rubrobacterales</taxon>
        <taxon>Rubrobacteraceae</taxon>
        <taxon>environmental samples</taxon>
    </lineage>
</organism>
<keyword evidence="6 9" id="KW-1133">Transmembrane helix</keyword>
<gene>
    <name evidence="10" type="ORF">AVDCRST_MAG22-2800</name>
</gene>
<dbReference type="GO" id="GO:0022857">
    <property type="term" value="F:transmembrane transporter activity"/>
    <property type="evidence" value="ECO:0007669"/>
    <property type="project" value="InterPro"/>
</dbReference>
<evidence type="ECO:0000256" key="3">
    <source>
        <dbReference type="ARBA" id="ARBA00022448"/>
    </source>
</evidence>
<feature type="transmembrane region" description="Helical" evidence="9">
    <location>
        <begin position="264"/>
        <end position="286"/>
    </location>
</feature>
<dbReference type="GO" id="GO:0005886">
    <property type="term" value="C:plasma membrane"/>
    <property type="evidence" value="ECO:0007669"/>
    <property type="project" value="UniProtKB-SubCell"/>
</dbReference>
<feature type="transmembrane region" description="Helical" evidence="9">
    <location>
        <begin position="320"/>
        <end position="337"/>
    </location>
</feature>
<comment type="subcellular location">
    <subcellularLocation>
        <location evidence="1">Cell membrane</location>
        <topology evidence="1">Multi-pass membrane protein</topology>
    </subcellularLocation>
</comment>
<feature type="transmembrane region" description="Helical" evidence="9">
    <location>
        <begin position="51"/>
        <end position="71"/>
    </location>
</feature>
<feature type="transmembrane region" description="Helical" evidence="9">
    <location>
        <begin position="147"/>
        <end position="165"/>
    </location>
</feature>
<comment type="similarity">
    <text evidence="2">Belongs to the BCCT transporter (TC 2.A.15) family.</text>
</comment>
<dbReference type="EMBL" id="CADCUV010000127">
    <property type="protein sequence ID" value="CAA9424278.1"/>
    <property type="molecule type" value="Genomic_DNA"/>
</dbReference>
<keyword evidence="3" id="KW-0813">Transport</keyword>
<feature type="transmembrane region" description="Helical" evidence="9">
    <location>
        <begin position="448"/>
        <end position="469"/>
    </location>
</feature>
<evidence type="ECO:0000256" key="1">
    <source>
        <dbReference type="ARBA" id="ARBA00004651"/>
    </source>
</evidence>
<evidence type="ECO:0000256" key="5">
    <source>
        <dbReference type="ARBA" id="ARBA00022692"/>
    </source>
</evidence>
<proteinExistence type="inferred from homology"/>
<feature type="transmembrane region" description="Helical" evidence="9">
    <location>
        <begin position="195"/>
        <end position="218"/>
    </location>
</feature>
<evidence type="ECO:0000256" key="7">
    <source>
        <dbReference type="ARBA" id="ARBA00023136"/>
    </source>
</evidence>
<dbReference type="AlphaFoldDB" id="A0A6J4PV24"/>
<dbReference type="PROSITE" id="PS01303">
    <property type="entry name" value="BCCT"/>
    <property type="match status" value="1"/>
</dbReference>
<dbReference type="PANTHER" id="PTHR30047:SF7">
    <property type="entry name" value="HIGH-AFFINITY CHOLINE TRANSPORT PROTEIN"/>
    <property type="match status" value="1"/>
</dbReference>
<feature type="transmembrane region" description="Helical" evidence="9">
    <location>
        <begin position="475"/>
        <end position="496"/>
    </location>
</feature>